<dbReference type="EMBL" id="BT099927">
    <property type="protein sequence ID" value="ACX32998.1"/>
    <property type="molecule type" value="mRNA"/>
</dbReference>
<reference evidence="1" key="1">
    <citation type="submission" date="2009-10" db="EMBL/GenBank/DDBJ databases">
        <authorList>
            <person name="Carlson J."/>
            <person name="Booth B."/>
            <person name="Frise E."/>
            <person name="Sandler J."/>
            <person name="Wan K."/>
            <person name="Yu C."/>
            <person name="Celniker S."/>
        </authorList>
    </citation>
    <scope>NUCLEOTIDE SEQUENCE</scope>
</reference>
<evidence type="ECO:0000313" key="1">
    <source>
        <dbReference type="EMBL" id="ACX32998.1"/>
    </source>
</evidence>
<organism evidence="1">
    <name type="scientific">Drosophila melanogaster</name>
    <name type="common">Fruit fly</name>
    <dbReference type="NCBI Taxonomy" id="7227"/>
    <lineage>
        <taxon>Eukaryota</taxon>
        <taxon>Metazoa</taxon>
        <taxon>Ecdysozoa</taxon>
        <taxon>Arthropoda</taxon>
        <taxon>Hexapoda</taxon>
        <taxon>Insecta</taxon>
        <taxon>Pterygota</taxon>
        <taxon>Neoptera</taxon>
        <taxon>Endopterygota</taxon>
        <taxon>Diptera</taxon>
        <taxon>Brachycera</taxon>
        <taxon>Muscomorpha</taxon>
        <taxon>Ephydroidea</taxon>
        <taxon>Drosophilidae</taxon>
        <taxon>Drosophila</taxon>
        <taxon>Sophophora</taxon>
    </lineage>
</organism>
<protein>
    <submittedName>
        <fullName evidence="1">MIP07530p</fullName>
    </submittedName>
</protein>
<proteinExistence type="evidence at transcript level"/>
<accession>C9QP45</accession>
<sequence length="139" mass="15746">MHFPLFQKKRHEKWGDNGEKCAETISPRRTFEIIMEWQSLADALIISCTHTCHTLGHWNSLSRSSSLANSSSQQEYYYFFCWLLSRQPTTFAPAGGEEGGAGCSPPSNPESLWPLKWPCGRCFLTSANILTYRPGQKRG</sequence>
<dbReference type="AlphaFoldDB" id="C9QP45"/>
<name>C9QP45_DROME</name>